<keyword evidence="6" id="KW-0963">Cytoplasm</keyword>
<protein>
    <recommendedName>
        <fullName evidence="5">Restriction of telomere capping protein 4</fullName>
    </recommendedName>
</protein>
<comment type="function">
    <text evidence="1">May be involved in a process influencing telomere capping.</text>
</comment>
<dbReference type="PANTHER" id="PTHR41391">
    <property type="entry name" value="RESTRICTION OF TELOMERE CAPPING PROTEIN 4"/>
    <property type="match status" value="1"/>
</dbReference>
<dbReference type="GO" id="GO:0005634">
    <property type="term" value="C:nucleus"/>
    <property type="evidence" value="ECO:0007669"/>
    <property type="project" value="UniProtKB-SubCell"/>
</dbReference>
<comment type="similarity">
    <text evidence="4">Belongs to the RTC4 family.</text>
</comment>
<dbReference type="EMBL" id="PGCI01000082">
    <property type="protein sequence ID" value="PLW42101.1"/>
    <property type="molecule type" value="Genomic_DNA"/>
</dbReference>
<evidence type="ECO:0000256" key="1">
    <source>
        <dbReference type="ARBA" id="ARBA00002738"/>
    </source>
</evidence>
<dbReference type="InterPro" id="IPR039024">
    <property type="entry name" value="RTC4"/>
</dbReference>
<evidence type="ECO:0000256" key="7">
    <source>
        <dbReference type="ARBA" id="ARBA00023242"/>
    </source>
</evidence>
<evidence type="ECO:0000256" key="8">
    <source>
        <dbReference type="SAM" id="MobiDB-lite"/>
    </source>
</evidence>
<proteinExistence type="inferred from homology"/>
<evidence type="ECO:0000313" key="10">
    <source>
        <dbReference type="EMBL" id="PLW42101.1"/>
    </source>
</evidence>
<sequence length="415" mass="46896">MASYSLANLGFHFNFQKSPVKVKKPRHPKTSPVKVKKPRHPKTSPVKVKKSRRPKTSPVKVKKTWPPKKNFSTHKINPEQSNDAITSKNSLNQPNGADHAPPNKAPSIKIPNSKKDVLLENDTSNLPISLNLHKNLEAPLPVDILKDMKAVLHSRGLQLQEDPSDAMIHPAFRGNVTMPELPEAPQKLIQASKGNLCVFCDEPMPLNPSSKLKKLGQYLQAKPEVQHQREPTNPWALHLPFPLTASYCQMHQAELNIIPHGLAKQWPSTIDFENLSRRVEHLRDHLLSIFNKQVPSCYMDRAINSWITLGKHKSQSLFYDINSFELEQPGYYGVQGFQTIYNTLHRMFLSSTTLEHTTQLAHPVSAEFLVRKVLIPETARSLIAEDLKAYPSDPQVQQTLEESRAFGAAMFPDED</sequence>
<feature type="region of interest" description="Disordered" evidence="8">
    <location>
        <begin position="18"/>
        <end position="110"/>
    </location>
</feature>
<dbReference type="InterPro" id="IPR028094">
    <property type="entry name" value="RTC4_C"/>
</dbReference>
<evidence type="ECO:0000256" key="5">
    <source>
        <dbReference type="ARBA" id="ARBA00015162"/>
    </source>
</evidence>
<dbReference type="GO" id="GO:0005737">
    <property type="term" value="C:cytoplasm"/>
    <property type="evidence" value="ECO:0007669"/>
    <property type="project" value="UniProtKB-SubCell"/>
</dbReference>
<gene>
    <name evidence="10" type="ORF">PCASD_11930</name>
</gene>
<dbReference type="AlphaFoldDB" id="A0A2N5UWG2"/>
<evidence type="ECO:0000256" key="6">
    <source>
        <dbReference type="ARBA" id="ARBA00022490"/>
    </source>
</evidence>
<evidence type="ECO:0000259" key="9">
    <source>
        <dbReference type="Pfam" id="PF14474"/>
    </source>
</evidence>
<feature type="domain" description="Restriction of telomere capping protein 4 C-terminal" evidence="9">
    <location>
        <begin position="292"/>
        <end position="411"/>
    </location>
</feature>
<keyword evidence="7" id="KW-0539">Nucleus</keyword>
<evidence type="ECO:0000256" key="4">
    <source>
        <dbReference type="ARBA" id="ARBA00009461"/>
    </source>
</evidence>
<organism evidence="10 11">
    <name type="scientific">Puccinia coronata f. sp. avenae</name>
    <dbReference type="NCBI Taxonomy" id="200324"/>
    <lineage>
        <taxon>Eukaryota</taxon>
        <taxon>Fungi</taxon>
        <taxon>Dikarya</taxon>
        <taxon>Basidiomycota</taxon>
        <taxon>Pucciniomycotina</taxon>
        <taxon>Pucciniomycetes</taxon>
        <taxon>Pucciniales</taxon>
        <taxon>Pucciniaceae</taxon>
        <taxon>Puccinia</taxon>
    </lineage>
</organism>
<name>A0A2N5UWG2_9BASI</name>
<feature type="compositionally biased region" description="Polar residues" evidence="8">
    <location>
        <begin position="73"/>
        <end position="95"/>
    </location>
</feature>
<evidence type="ECO:0000256" key="3">
    <source>
        <dbReference type="ARBA" id="ARBA00004496"/>
    </source>
</evidence>
<reference evidence="10 11" key="1">
    <citation type="submission" date="2017-11" db="EMBL/GenBank/DDBJ databases">
        <title>De novo assembly and phasing of dikaryotic genomes from two isolates of Puccinia coronata f. sp. avenae, the causal agent of oat crown rust.</title>
        <authorList>
            <person name="Miller M.E."/>
            <person name="Zhang Y."/>
            <person name="Omidvar V."/>
            <person name="Sperschneider J."/>
            <person name="Schwessinger B."/>
            <person name="Raley C."/>
            <person name="Palmer J.M."/>
            <person name="Garnica D."/>
            <person name="Upadhyaya N."/>
            <person name="Rathjen J."/>
            <person name="Taylor J.M."/>
            <person name="Park R.F."/>
            <person name="Dodds P.N."/>
            <person name="Hirsch C.D."/>
            <person name="Kianian S.F."/>
            <person name="Figueroa M."/>
        </authorList>
    </citation>
    <scope>NUCLEOTIDE SEQUENCE [LARGE SCALE GENOMIC DNA]</scope>
    <source>
        <strain evidence="10">12SD80</strain>
    </source>
</reference>
<feature type="compositionally biased region" description="Basic residues" evidence="8">
    <location>
        <begin position="20"/>
        <end position="66"/>
    </location>
</feature>
<comment type="subcellular location">
    <subcellularLocation>
        <location evidence="3">Cytoplasm</location>
    </subcellularLocation>
    <subcellularLocation>
        <location evidence="2">Nucleus</location>
    </subcellularLocation>
</comment>
<dbReference type="Pfam" id="PF14474">
    <property type="entry name" value="RTC4"/>
    <property type="match status" value="1"/>
</dbReference>
<accession>A0A2N5UWG2</accession>
<evidence type="ECO:0000256" key="2">
    <source>
        <dbReference type="ARBA" id="ARBA00004123"/>
    </source>
</evidence>
<comment type="caution">
    <text evidence="10">The sequence shown here is derived from an EMBL/GenBank/DDBJ whole genome shotgun (WGS) entry which is preliminary data.</text>
</comment>
<dbReference type="Proteomes" id="UP000235392">
    <property type="component" value="Unassembled WGS sequence"/>
</dbReference>
<evidence type="ECO:0000313" key="11">
    <source>
        <dbReference type="Proteomes" id="UP000235392"/>
    </source>
</evidence>
<dbReference type="PANTHER" id="PTHR41391:SF1">
    <property type="entry name" value="RESTRICTION OF TELOMERE CAPPING PROTEIN 4"/>
    <property type="match status" value="1"/>
</dbReference>